<keyword evidence="3" id="KW-1185">Reference proteome</keyword>
<comment type="caution">
    <text evidence="2">The sequence shown here is derived from an EMBL/GenBank/DDBJ whole genome shotgun (WGS) entry which is preliminary data.</text>
</comment>
<organism evidence="2 3">
    <name type="scientific">Belliella aquatica</name>
    <dbReference type="NCBI Taxonomy" id="1323734"/>
    <lineage>
        <taxon>Bacteria</taxon>
        <taxon>Pseudomonadati</taxon>
        <taxon>Bacteroidota</taxon>
        <taxon>Cytophagia</taxon>
        <taxon>Cytophagales</taxon>
        <taxon>Cyclobacteriaceae</taxon>
        <taxon>Belliella</taxon>
    </lineage>
</organism>
<feature type="signal peptide" evidence="1">
    <location>
        <begin position="1"/>
        <end position="24"/>
    </location>
</feature>
<protein>
    <recommendedName>
        <fullName evidence="4">Type 1 periplasmic binding fold superfamily protein</fullName>
    </recommendedName>
</protein>
<dbReference type="RefSeq" id="WP_188443671.1">
    <property type="nucleotide sequence ID" value="NZ_BMFD01000011.1"/>
</dbReference>
<evidence type="ECO:0000256" key="1">
    <source>
        <dbReference type="SAM" id="SignalP"/>
    </source>
</evidence>
<dbReference type="Proteomes" id="UP000635885">
    <property type="component" value="Unassembled WGS sequence"/>
</dbReference>
<keyword evidence="1" id="KW-0732">Signal</keyword>
<gene>
    <name evidence="2" type="ORF">GCM10010993_27450</name>
</gene>
<sequence length="205" mass="22511">MKINSTIKTTFKAFFFVAILGFNAACNSEDPTLENEEELITDVTLKFTEVDEAGVALASTFEVTAIDSEGLEVGGSPTIGTINLTAGTRYLVEIELFNSIENEDITEEIVEEDDEHQFYFLGSAFVDTPILTYVYDDADGNGNPIGLRGFIRVAEAPIVNNAMFRLVLRHDLNKAFNGANNPNFVDFVNAGGETDLDIMFPVFVN</sequence>
<dbReference type="EMBL" id="BMFD01000011">
    <property type="protein sequence ID" value="GGC47335.1"/>
    <property type="molecule type" value="Genomic_DNA"/>
</dbReference>
<name>A0ABQ1MYU1_9BACT</name>
<feature type="chain" id="PRO_5045517105" description="Type 1 periplasmic binding fold superfamily protein" evidence="1">
    <location>
        <begin position="25"/>
        <end position="205"/>
    </location>
</feature>
<reference evidence="3" key="1">
    <citation type="journal article" date="2019" name="Int. J. Syst. Evol. Microbiol.">
        <title>The Global Catalogue of Microorganisms (GCM) 10K type strain sequencing project: providing services to taxonomists for standard genome sequencing and annotation.</title>
        <authorList>
            <consortium name="The Broad Institute Genomics Platform"/>
            <consortium name="The Broad Institute Genome Sequencing Center for Infectious Disease"/>
            <person name="Wu L."/>
            <person name="Ma J."/>
        </authorList>
    </citation>
    <scope>NUCLEOTIDE SEQUENCE [LARGE SCALE GENOMIC DNA]</scope>
    <source>
        <strain evidence="3">CGMCC 1.12479</strain>
    </source>
</reference>
<accession>A0ABQ1MYU1</accession>
<evidence type="ECO:0000313" key="2">
    <source>
        <dbReference type="EMBL" id="GGC47335.1"/>
    </source>
</evidence>
<proteinExistence type="predicted"/>
<evidence type="ECO:0008006" key="4">
    <source>
        <dbReference type="Google" id="ProtNLM"/>
    </source>
</evidence>
<evidence type="ECO:0000313" key="3">
    <source>
        <dbReference type="Proteomes" id="UP000635885"/>
    </source>
</evidence>